<protein>
    <submittedName>
        <fullName evidence="4">tRNA(Arg) A34 adenosine deaminase TadA</fullName>
    </submittedName>
</protein>
<organism evidence="4 5">
    <name type="scientific">Methylocapsa palsarum</name>
    <dbReference type="NCBI Taxonomy" id="1612308"/>
    <lineage>
        <taxon>Bacteria</taxon>
        <taxon>Pseudomonadati</taxon>
        <taxon>Pseudomonadota</taxon>
        <taxon>Alphaproteobacteria</taxon>
        <taxon>Hyphomicrobiales</taxon>
        <taxon>Beijerinckiaceae</taxon>
        <taxon>Methylocapsa</taxon>
    </lineage>
</organism>
<accession>A0A1I3YRM1</accession>
<dbReference type="AlphaFoldDB" id="A0A1I3YRM1"/>
<dbReference type="SUPFAM" id="SSF53927">
    <property type="entry name" value="Cytidine deaminase-like"/>
    <property type="match status" value="1"/>
</dbReference>
<dbReference type="PANTHER" id="PTHR11079">
    <property type="entry name" value="CYTOSINE DEAMINASE FAMILY MEMBER"/>
    <property type="match status" value="1"/>
</dbReference>
<dbReference type="Gene3D" id="3.40.140.10">
    <property type="entry name" value="Cytidine Deaminase, domain 2"/>
    <property type="match status" value="1"/>
</dbReference>
<dbReference type="InterPro" id="IPR016192">
    <property type="entry name" value="APOBEC/CMP_deaminase_Zn-bd"/>
</dbReference>
<dbReference type="Proteomes" id="UP000198755">
    <property type="component" value="Unassembled WGS sequence"/>
</dbReference>
<dbReference type="PANTHER" id="PTHR11079:SF162">
    <property type="entry name" value="RIBOFLAVIN BIOSYNTHESIS PROTEIN PYRD, CHLOROPLASTIC"/>
    <property type="match status" value="1"/>
</dbReference>
<keyword evidence="5" id="KW-1185">Reference proteome</keyword>
<dbReference type="GO" id="GO:0016787">
    <property type="term" value="F:hydrolase activity"/>
    <property type="evidence" value="ECO:0007669"/>
    <property type="project" value="InterPro"/>
</dbReference>
<keyword evidence="1" id="KW-0479">Metal-binding</keyword>
<keyword evidence="2" id="KW-0862">Zinc</keyword>
<name>A0A1I3YRM1_9HYPH</name>
<feature type="domain" description="CMP/dCMP-type deaminase" evidence="3">
    <location>
        <begin position="51"/>
        <end position="160"/>
    </location>
</feature>
<reference evidence="4 5" key="1">
    <citation type="submission" date="2016-10" db="EMBL/GenBank/DDBJ databases">
        <authorList>
            <person name="de Groot N.N."/>
        </authorList>
    </citation>
    <scope>NUCLEOTIDE SEQUENCE [LARGE SCALE GENOMIC DNA]</scope>
    <source>
        <strain evidence="4 5">NE2</strain>
    </source>
</reference>
<evidence type="ECO:0000259" key="3">
    <source>
        <dbReference type="PROSITE" id="PS51747"/>
    </source>
</evidence>
<proteinExistence type="predicted"/>
<dbReference type="CDD" id="cd01285">
    <property type="entry name" value="nucleoside_deaminase"/>
    <property type="match status" value="1"/>
</dbReference>
<dbReference type="GO" id="GO:0008270">
    <property type="term" value="F:zinc ion binding"/>
    <property type="evidence" value="ECO:0007669"/>
    <property type="project" value="InterPro"/>
</dbReference>
<dbReference type="STRING" id="1612308.SAMN05444581_106136"/>
<evidence type="ECO:0000256" key="2">
    <source>
        <dbReference type="ARBA" id="ARBA00022833"/>
    </source>
</evidence>
<sequence length="191" mass="19928">MSADICRCGRHGLSLDRRQSLSALMGVGLGGVFLGAPREASAGATEAPPRPEDEGFMRLALDEAAKGDFPFGAVIVRDGKVAVAARNLGRTNNDPTAHAEMMAIRSFVTTRPAAELAGATIYASGEPCQMCMGAILWSGFGRLVFAASIEQLATKIGQIMLTSRDIADKAPFANITITGGVLAAESLALFK</sequence>
<dbReference type="PROSITE" id="PS51747">
    <property type="entry name" value="CYT_DCMP_DEAMINASES_2"/>
    <property type="match status" value="1"/>
</dbReference>
<gene>
    <name evidence="4" type="ORF">SAMN05444581_106136</name>
</gene>
<dbReference type="InterPro" id="IPR016193">
    <property type="entry name" value="Cytidine_deaminase-like"/>
</dbReference>
<dbReference type="PROSITE" id="PS00903">
    <property type="entry name" value="CYT_DCMP_DEAMINASES_1"/>
    <property type="match status" value="1"/>
</dbReference>
<evidence type="ECO:0000313" key="5">
    <source>
        <dbReference type="Proteomes" id="UP000198755"/>
    </source>
</evidence>
<dbReference type="InterPro" id="IPR002125">
    <property type="entry name" value="CMP_dCMP_dom"/>
</dbReference>
<dbReference type="RefSeq" id="WP_244532216.1">
    <property type="nucleotide sequence ID" value="NZ_FOSN01000006.1"/>
</dbReference>
<dbReference type="Pfam" id="PF00383">
    <property type="entry name" value="dCMP_cyt_deam_1"/>
    <property type="match status" value="1"/>
</dbReference>
<evidence type="ECO:0000313" key="4">
    <source>
        <dbReference type="EMBL" id="SFK34494.1"/>
    </source>
</evidence>
<dbReference type="EMBL" id="FOSN01000006">
    <property type="protein sequence ID" value="SFK34494.1"/>
    <property type="molecule type" value="Genomic_DNA"/>
</dbReference>
<evidence type="ECO:0000256" key="1">
    <source>
        <dbReference type="ARBA" id="ARBA00022723"/>
    </source>
</evidence>